<dbReference type="EMBL" id="CP072801">
    <property type="protein sequence ID" value="QTR45772.1"/>
    <property type="molecule type" value="Genomic_DNA"/>
</dbReference>
<organism evidence="1 2">
    <name type="scientific">Thiothrix litoralis</name>
    <dbReference type="NCBI Taxonomy" id="2891210"/>
    <lineage>
        <taxon>Bacteria</taxon>
        <taxon>Pseudomonadati</taxon>
        <taxon>Pseudomonadota</taxon>
        <taxon>Gammaproteobacteria</taxon>
        <taxon>Thiotrichales</taxon>
        <taxon>Thiotrichaceae</taxon>
        <taxon>Thiothrix</taxon>
    </lineage>
</organism>
<reference evidence="1 2" key="1">
    <citation type="submission" date="2021-04" db="EMBL/GenBank/DDBJ databases">
        <title>Genomics, taxonomy and metabolism of representatives of sulfur bacteria of the genus Thiothrix: Thiothrix fructosivorans QT, Thiothrix unzii A1T and three new species, Thiothrix subterranea sp. nov., Thiothrix litoralis sp. nov. and 'Candidatus Thiothrix anitrata' sp. nov.</title>
        <authorList>
            <person name="Ravin N.V."/>
            <person name="Smolyakov D."/>
            <person name="Rudenko T.S."/>
            <person name="Mardanov A.V."/>
            <person name="Beletsky A.V."/>
            <person name="Markov N.D."/>
            <person name="Fomenkov A.I."/>
            <person name="Roberts R.J."/>
            <person name="Karnachuk O.V."/>
            <person name="Novikov A."/>
            <person name="Grabovich M.Y."/>
        </authorList>
    </citation>
    <scope>NUCLEOTIDE SEQUENCE [LARGE SCALE GENOMIC DNA]</scope>
    <source>
        <strain evidence="1 2">AS</strain>
    </source>
</reference>
<proteinExistence type="predicted"/>
<evidence type="ECO:0000313" key="2">
    <source>
        <dbReference type="Proteomes" id="UP000672039"/>
    </source>
</evidence>
<dbReference type="Proteomes" id="UP000672039">
    <property type="component" value="Chromosome"/>
</dbReference>
<dbReference type="InterPro" id="IPR036428">
    <property type="entry name" value="PCD_sf"/>
</dbReference>
<dbReference type="GO" id="GO:0008124">
    <property type="term" value="F:4-alpha-hydroxytetrahydrobiopterin dehydratase activity"/>
    <property type="evidence" value="ECO:0007669"/>
    <property type="project" value="UniProtKB-EC"/>
</dbReference>
<sequence length="91" mass="10401">MADIHSLNQWDTHKLPVGMSRRYEFSSYEETRQFLDDLAHLSGRTGYYPSLNFNRTQVTVRIEAEAKELGMMEYGFAAETDAILSHKALAA</sequence>
<name>A0ABX7WQQ1_9GAMM</name>
<protein>
    <submittedName>
        <fullName evidence="1">4a-hydroxytetrahydrobiopterin dehydratase</fullName>
        <ecNumber evidence="1">4.2.1.96</ecNumber>
    </submittedName>
</protein>
<keyword evidence="1" id="KW-0456">Lyase</keyword>
<gene>
    <name evidence="1" type="ORF">J9253_17540</name>
</gene>
<evidence type="ECO:0000313" key="1">
    <source>
        <dbReference type="EMBL" id="QTR45772.1"/>
    </source>
</evidence>
<dbReference type="RefSeq" id="WP_210222161.1">
    <property type="nucleotide sequence ID" value="NZ_CP072801.1"/>
</dbReference>
<dbReference type="SUPFAM" id="SSF55248">
    <property type="entry name" value="PCD-like"/>
    <property type="match status" value="1"/>
</dbReference>
<dbReference type="EC" id="4.2.1.96" evidence="1"/>
<dbReference type="Gene3D" id="3.30.1360.20">
    <property type="entry name" value="Transcriptional coactivator/pterin dehydratase"/>
    <property type="match status" value="1"/>
</dbReference>
<keyword evidence="2" id="KW-1185">Reference proteome</keyword>
<accession>A0ABX7WQQ1</accession>